<dbReference type="Gene3D" id="2.130.10.10">
    <property type="entry name" value="YVTN repeat-like/Quinoprotein amine dehydrogenase"/>
    <property type="match status" value="1"/>
</dbReference>
<protein>
    <submittedName>
        <fullName evidence="5">Uncharacterized protein</fullName>
    </submittedName>
</protein>
<comment type="caution">
    <text evidence="5">The sequence shown here is derived from an EMBL/GenBank/DDBJ whole genome shotgun (WGS) entry which is preliminary data.</text>
</comment>
<evidence type="ECO:0000256" key="4">
    <source>
        <dbReference type="PROSITE-ProRule" id="PRU00221"/>
    </source>
</evidence>
<evidence type="ECO:0000313" key="6">
    <source>
        <dbReference type="Proteomes" id="UP000258309"/>
    </source>
</evidence>
<evidence type="ECO:0000256" key="3">
    <source>
        <dbReference type="ARBA" id="ARBA00022737"/>
    </source>
</evidence>
<sequence>MNKFFTKDIELANMPEDSISALSWSPQANHLAVSSWDSKVYIYDTNAAKSGIRKAFITFDGPVLDCHWSKDGSVVIGAGADRTARILDLGSGGSQAYQVALHDKPIRSVRFIQIPQSNATMAVTGSWDKTVKYWDLRQATPAGTIHCKERVYAMDVKNNLLVIGTADHTMNIVKLDDPMTIQKSMESPFKHQMKAIACCPNAKGFGIVGLEGRCALRYVNEEDEKNNFSFRCHREAAGNKLTRIYTVNAISFHPVYGTFSTAGSDGTFHFWDGVGHHRLKGFSTIGSAISATGFNRDGSLFAYAVSYDWSKGASGNNPDYPNRILLHKVDDDEVNPGVARKL</sequence>
<dbReference type="AlphaFoldDB" id="A0A3E2HH26"/>
<dbReference type="FunFam" id="2.130.10.10:FF:000190">
    <property type="entry name" value="Nuclear pore complex subunit"/>
    <property type="match status" value="1"/>
</dbReference>
<evidence type="ECO:0000256" key="1">
    <source>
        <dbReference type="ARBA" id="ARBA00007830"/>
    </source>
</evidence>
<dbReference type="PANTHER" id="PTHR10971">
    <property type="entry name" value="MRNA EXPORT FACTOR AND BUB3"/>
    <property type="match status" value="1"/>
</dbReference>
<keyword evidence="3" id="KW-0677">Repeat</keyword>
<dbReference type="Proteomes" id="UP000258309">
    <property type="component" value="Unassembled WGS sequence"/>
</dbReference>
<dbReference type="EMBL" id="NCSJ02000049">
    <property type="protein sequence ID" value="RFU32726.1"/>
    <property type="molecule type" value="Genomic_DNA"/>
</dbReference>
<dbReference type="SMART" id="SM00320">
    <property type="entry name" value="WD40"/>
    <property type="match status" value="5"/>
</dbReference>
<dbReference type="Pfam" id="PF00400">
    <property type="entry name" value="WD40"/>
    <property type="match status" value="4"/>
</dbReference>
<dbReference type="SUPFAM" id="SSF50978">
    <property type="entry name" value="WD40 repeat-like"/>
    <property type="match status" value="1"/>
</dbReference>
<dbReference type="InterPro" id="IPR001680">
    <property type="entry name" value="WD40_rpt"/>
</dbReference>
<evidence type="ECO:0000256" key="2">
    <source>
        <dbReference type="ARBA" id="ARBA00022574"/>
    </source>
</evidence>
<reference evidence="5 6" key="1">
    <citation type="submission" date="2018-05" db="EMBL/GenBank/DDBJ databases">
        <title>Draft genome sequence of Scytalidium lignicola DSM 105466, a ubiquitous saprotrophic fungus.</title>
        <authorList>
            <person name="Buettner E."/>
            <person name="Gebauer A.M."/>
            <person name="Hofrichter M."/>
            <person name="Liers C."/>
            <person name="Kellner H."/>
        </authorList>
    </citation>
    <scope>NUCLEOTIDE SEQUENCE [LARGE SCALE GENOMIC DNA]</scope>
    <source>
        <strain evidence="5 6">DSM 105466</strain>
    </source>
</reference>
<dbReference type="InterPro" id="IPR015943">
    <property type="entry name" value="WD40/YVTN_repeat-like_dom_sf"/>
</dbReference>
<dbReference type="InterPro" id="IPR036322">
    <property type="entry name" value="WD40_repeat_dom_sf"/>
</dbReference>
<proteinExistence type="inferred from homology"/>
<gene>
    <name evidence="5" type="ORF">B7463_g3593</name>
</gene>
<dbReference type="PROSITE" id="PS50082">
    <property type="entry name" value="WD_REPEATS_2"/>
    <property type="match status" value="1"/>
</dbReference>
<name>A0A3E2HH26_SCYLI</name>
<keyword evidence="2 4" id="KW-0853">WD repeat</keyword>
<feature type="non-terminal residue" evidence="5">
    <location>
        <position position="342"/>
    </location>
</feature>
<organism evidence="5 6">
    <name type="scientific">Scytalidium lignicola</name>
    <name type="common">Hyphomycete</name>
    <dbReference type="NCBI Taxonomy" id="5539"/>
    <lineage>
        <taxon>Eukaryota</taxon>
        <taxon>Fungi</taxon>
        <taxon>Dikarya</taxon>
        <taxon>Ascomycota</taxon>
        <taxon>Pezizomycotina</taxon>
        <taxon>Leotiomycetes</taxon>
        <taxon>Leotiomycetes incertae sedis</taxon>
        <taxon>Scytalidium</taxon>
    </lineage>
</organism>
<evidence type="ECO:0000313" key="5">
    <source>
        <dbReference type="EMBL" id="RFU32726.1"/>
    </source>
</evidence>
<comment type="similarity">
    <text evidence="1">Belongs to the WD repeat rae1 family.</text>
</comment>
<dbReference type="STRING" id="5539.A0A3E2HH26"/>
<dbReference type="OrthoDB" id="256303at2759"/>
<keyword evidence="6" id="KW-1185">Reference proteome</keyword>
<feature type="non-terminal residue" evidence="5">
    <location>
        <position position="1"/>
    </location>
</feature>
<accession>A0A3E2HH26</accession>
<feature type="repeat" description="WD" evidence="4">
    <location>
        <begin position="99"/>
        <end position="144"/>
    </location>
</feature>
<dbReference type="OMA" id="YSHNTRD"/>